<accession>A0A0F9F918</accession>
<organism evidence="1">
    <name type="scientific">marine sediment metagenome</name>
    <dbReference type="NCBI Taxonomy" id="412755"/>
    <lineage>
        <taxon>unclassified sequences</taxon>
        <taxon>metagenomes</taxon>
        <taxon>ecological metagenomes</taxon>
    </lineage>
</organism>
<proteinExistence type="predicted"/>
<dbReference type="SUPFAM" id="SSF49452">
    <property type="entry name" value="Starch-binding domain-like"/>
    <property type="match status" value="1"/>
</dbReference>
<dbReference type="GO" id="GO:0030246">
    <property type="term" value="F:carbohydrate binding"/>
    <property type="evidence" value="ECO:0007669"/>
    <property type="project" value="InterPro"/>
</dbReference>
<evidence type="ECO:0000313" key="1">
    <source>
        <dbReference type="EMBL" id="KKL82869.1"/>
    </source>
</evidence>
<dbReference type="SUPFAM" id="SSF49265">
    <property type="entry name" value="Fibronectin type III"/>
    <property type="match status" value="1"/>
</dbReference>
<dbReference type="AlphaFoldDB" id="A0A0F9F918"/>
<dbReference type="InterPro" id="IPR013783">
    <property type="entry name" value="Ig-like_fold"/>
</dbReference>
<evidence type="ECO:0008006" key="2">
    <source>
        <dbReference type="Google" id="ProtNLM"/>
    </source>
</evidence>
<dbReference type="Gene3D" id="2.60.40.10">
    <property type="entry name" value="Immunoglobulins"/>
    <property type="match status" value="1"/>
</dbReference>
<reference evidence="1" key="1">
    <citation type="journal article" date="2015" name="Nature">
        <title>Complex archaea that bridge the gap between prokaryotes and eukaryotes.</title>
        <authorList>
            <person name="Spang A."/>
            <person name="Saw J.H."/>
            <person name="Jorgensen S.L."/>
            <person name="Zaremba-Niedzwiedzka K."/>
            <person name="Martijn J."/>
            <person name="Lind A.E."/>
            <person name="van Eijk R."/>
            <person name="Schleper C."/>
            <person name="Guy L."/>
            <person name="Ettema T.J."/>
        </authorList>
    </citation>
    <scope>NUCLEOTIDE SEQUENCE</scope>
</reference>
<name>A0A0F9F918_9ZZZZ</name>
<gene>
    <name evidence="1" type="ORF">LCGC14_1980460</name>
</gene>
<feature type="non-terminal residue" evidence="1">
    <location>
        <position position="1"/>
    </location>
</feature>
<dbReference type="EMBL" id="LAZR01022151">
    <property type="protein sequence ID" value="KKL82869.1"/>
    <property type="molecule type" value="Genomic_DNA"/>
</dbReference>
<comment type="caution">
    <text evidence="1">The sequence shown here is derived from an EMBL/GenBank/DDBJ whole genome shotgun (WGS) entry which is preliminary data.</text>
</comment>
<dbReference type="InterPro" id="IPR013784">
    <property type="entry name" value="Carb-bd-like_fold"/>
</dbReference>
<protein>
    <recommendedName>
        <fullName evidence="2">Fibronectin type-III domain-containing protein</fullName>
    </recommendedName>
</protein>
<dbReference type="InterPro" id="IPR036116">
    <property type="entry name" value="FN3_sf"/>
</dbReference>
<sequence length="670" mass="70407">LGQPYTFLLICYDDFGHITEQTNELTATTNAAPTASFPEAPAQRTDGTQLVDLAATLDDYNDDDLLLLVEYGISGSGPWNKATLSGTPSLSYGTADLDNGETYQIGNVDPVETDSGANRVDTIWDTGTDVPGVSANYWLRITPADPIIAGTPVVTGAPFVVDTLDPVIISLVLVTDPPEALDTTVQVTASWTETNPDENEAGVRIDGGAWQLQAGTGNTSSPGPTTVTIPTPYGDEYLEIRAKHVDDYGNEVIETDVTLYYVKPATPDAPTVAGVGISFADVTPDDNNADAAGIAPATFDHAIYISGPGGGWVDTDGTITVSEVWQNVSTWGTITVVGLQTLTAYTAATKVRNPNGVSTESDLSTAVPFATSSTPPVIQNVSVSVPSDGSKYYVLEADIQDEDDVSLTVTWLYDIGAGFVSAVQVTGDVGLVSGVPASPGWKHITASWNAGVDTPDEEIAAADIRLQVVDSSNTITDDSASFILDTKDPVITATLTASELELTTARFTWSAQAVEGYIETYELYISTVNLADAVAKNGTKWDQDDDGTLGTVTTLTTVVTGLSDSTPYYVALYAKDIRGNASGEVVTESFVTASNYAIFGRAQDKNGYLVPGATATPYLESTGAKAADSVDTDSDGLYTLPVITPGPFYVVVSKTGYGSYVDDDVVAEEV</sequence>